<dbReference type="PANTHER" id="PTHR11258:SF11">
    <property type="entry name" value="C2H2-TYPE DOMAIN-CONTAINING PROTEIN"/>
    <property type="match status" value="1"/>
</dbReference>
<dbReference type="GO" id="GO:0001730">
    <property type="term" value="F:2'-5'-oligoadenylate synthetase activity"/>
    <property type="evidence" value="ECO:0007669"/>
    <property type="project" value="UniProtKB-EC"/>
</dbReference>
<reference evidence="3" key="1">
    <citation type="submission" date="2018-11" db="EMBL/GenBank/DDBJ databases">
        <authorList>
            <person name="Alioto T."/>
            <person name="Alioto T."/>
        </authorList>
    </citation>
    <scope>NUCLEOTIDE SEQUENCE</scope>
</reference>
<dbReference type="Gene3D" id="1.10.1410.20">
    <property type="entry name" value="2'-5'-oligoadenylate synthetase 1, domain 2"/>
    <property type="match status" value="1"/>
</dbReference>
<proteinExistence type="inferred from homology"/>
<keyword evidence="3" id="KW-0808">Transferase</keyword>
<dbReference type="Proteomes" id="UP000596742">
    <property type="component" value="Unassembled WGS sequence"/>
</dbReference>
<keyword evidence="4" id="KW-1185">Reference proteome</keyword>
<dbReference type="SUPFAM" id="SSF81301">
    <property type="entry name" value="Nucleotidyltransferase"/>
    <property type="match status" value="1"/>
</dbReference>
<dbReference type="GO" id="GO:0016020">
    <property type="term" value="C:membrane"/>
    <property type="evidence" value="ECO:0007669"/>
    <property type="project" value="TreeGrafter"/>
</dbReference>
<dbReference type="Pfam" id="PF18144">
    <property type="entry name" value="SMODS"/>
    <property type="match status" value="1"/>
</dbReference>
<evidence type="ECO:0000313" key="4">
    <source>
        <dbReference type="Proteomes" id="UP000596742"/>
    </source>
</evidence>
<dbReference type="OrthoDB" id="415134at2759"/>
<dbReference type="EC" id="2.7.7.84" evidence="3"/>
<dbReference type="PROSITE" id="PS50152">
    <property type="entry name" value="25A_SYNTH_3"/>
    <property type="match status" value="1"/>
</dbReference>
<dbReference type="PANTHER" id="PTHR11258">
    <property type="entry name" value="2-5 OLIGOADENYLATE SYNTHETASE"/>
    <property type="match status" value="1"/>
</dbReference>
<keyword evidence="3" id="KW-0548">Nucleotidyltransferase</keyword>
<sequence>MAMANVSINSIRNERDLEIFIREHIQTDDAYRTVCKRVIKSISEFLKHNIQGKYRPEEVLKTGSTAKGTAIKGKSDVDLVFLLSRSRYQSVDHLNNDLKEILAHIKGVIIGKYQNVQVHQRAVSFETVCRESGTGHSHVISVDLLPAVNFGDLVNLRSIHTQMRIASEEVRNMYTPSLTKWQREFVKRDRTEQLKKLIRFVKYWKNESIQNSTSSFAIELLVIRLWSQDGSPVHFKLTNALKKVMETIAVPNHIRVEFVGEFYNREFQKSYAAPYIIDPVNPYSNEAAKCRWNEISHAANTFLQKPWMISAISKFV</sequence>
<dbReference type="InterPro" id="IPR006116">
    <property type="entry name" value="NT_2-5OAS_ClassI-CCAase"/>
</dbReference>
<name>A0A8B6CDF9_MYTGA</name>
<organism evidence="3 4">
    <name type="scientific">Mytilus galloprovincialis</name>
    <name type="common">Mediterranean mussel</name>
    <dbReference type="NCBI Taxonomy" id="29158"/>
    <lineage>
        <taxon>Eukaryota</taxon>
        <taxon>Metazoa</taxon>
        <taxon>Spiralia</taxon>
        <taxon>Lophotrochozoa</taxon>
        <taxon>Mollusca</taxon>
        <taxon>Bivalvia</taxon>
        <taxon>Autobranchia</taxon>
        <taxon>Pteriomorphia</taxon>
        <taxon>Mytilida</taxon>
        <taxon>Mytiloidea</taxon>
        <taxon>Mytilidae</taxon>
        <taxon>Mytilinae</taxon>
        <taxon>Mytilus</taxon>
    </lineage>
</organism>
<dbReference type="Pfam" id="PF10421">
    <property type="entry name" value="OAS1_C"/>
    <property type="match status" value="1"/>
</dbReference>
<gene>
    <name evidence="3" type="ORF">MGAL_10B089583</name>
</gene>
<dbReference type="GO" id="GO:0005829">
    <property type="term" value="C:cytosol"/>
    <property type="evidence" value="ECO:0007669"/>
    <property type="project" value="TreeGrafter"/>
</dbReference>
<evidence type="ECO:0000259" key="2">
    <source>
        <dbReference type="Pfam" id="PF10421"/>
    </source>
</evidence>
<feature type="domain" description="2'-5'-oligoadenylate synthetase 1" evidence="2">
    <location>
        <begin position="169"/>
        <end position="308"/>
    </location>
</feature>
<evidence type="ECO:0000313" key="3">
    <source>
        <dbReference type="EMBL" id="VDI03662.1"/>
    </source>
</evidence>
<dbReference type="GO" id="GO:0003725">
    <property type="term" value="F:double-stranded RNA binding"/>
    <property type="evidence" value="ECO:0007669"/>
    <property type="project" value="TreeGrafter"/>
</dbReference>
<comment type="caution">
    <text evidence="3">The sequence shown here is derived from an EMBL/GenBank/DDBJ whole genome shotgun (WGS) entry which is preliminary data.</text>
</comment>
<dbReference type="InterPro" id="IPR018952">
    <property type="entry name" value="2-5-oligoAdlate_synth_1_dom2/C"/>
</dbReference>
<comment type="similarity">
    <text evidence="1">Belongs to the 2-5A synthase family.</text>
</comment>
<dbReference type="CDD" id="cd05400">
    <property type="entry name" value="NT_2-5OAS_ClassI-CCAase"/>
    <property type="match status" value="1"/>
</dbReference>
<dbReference type="InterPro" id="IPR043519">
    <property type="entry name" value="NT_sf"/>
</dbReference>
<dbReference type="EMBL" id="UYJE01001613">
    <property type="protein sequence ID" value="VDI03662.1"/>
    <property type="molecule type" value="Genomic_DNA"/>
</dbReference>
<protein>
    <submittedName>
        <fullName evidence="3">2'-5'-oligoadenylate synthetase</fullName>
        <ecNumber evidence="3">2.7.7.84</ecNumber>
    </submittedName>
</protein>
<accession>A0A8B6CDF9</accession>
<dbReference type="AlphaFoldDB" id="A0A8B6CDF9"/>
<dbReference type="SUPFAM" id="SSF81631">
    <property type="entry name" value="PAP/OAS1 substrate-binding domain"/>
    <property type="match status" value="1"/>
</dbReference>
<dbReference type="GO" id="GO:0005654">
    <property type="term" value="C:nucleoplasm"/>
    <property type="evidence" value="ECO:0007669"/>
    <property type="project" value="TreeGrafter"/>
</dbReference>
<evidence type="ECO:0000256" key="1">
    <source>
        <dbReference type="ARBA" id="ARBA00009526"/>
    </source>
</evidence>
<dbReference type="Gene3D" id="3.30.460.10">
    <property type="entry name" value="Beta Polymerase, domain 2"/>
    <property type="match status" value="1"/>
</dbReference>